<feature type="active site" description="Proton acceptor" evidence="5">
    <location>
        <position position="43"/>
    </location>
</feature>
<evidence type="ECO:0000256" key="6">
    <source>
        <dbReference type="PIRSR" id="PIRSR606710-2"/>
    </source>
</evidence>
<dbReference type="Proteomes" id="UP000000343">
    <property type="component" value="Chromosome"/>
</dbReference>
<evidence type="ECO:0000256" key="3">
    <source>
        <dbReference type="ARBA" id="ARBA00022801"/>
    </source>
</evidence>
<dbReference type="InterPro" id="IPR006710">
    <property type="entry name" value="Glyco_hydro_43"/>
</dbReference>
<evidence type="ECO:0000256" key="5">
    <source>
        <dbReference type="PIRSR" id="PIRSR606710-1"/>
    </source>
</evidence>
<feature type="compositionally biased region" description="Polar residues" evidence="8">
    <location>
        <begin position="323"/>
        <end position="333"/>
    </location>
</feature>
<keyword evidence="11" id="KW-1185">Reference proteome</keyword>
<evidence type="ECO:0000256" key="8">
    <source>
        <dbReference type="SAM" id="MobiDB-lite"/>
    </source>
</evidence>
<feature type="compositionally biased region" description="Pro residues" evidence="8">
    <location>
        <begin position="339"/>
        <end position="348"/>
    </location>
</feature>
<dbReference type="Pfam" id="PF04616">
    <property type="entry name" value="Glyco_hydro_43"/>
    <property type="match status" value="1"/>
</dbReference>
<dbReference type="GO" id="GO:0005975">
    <property type="term" value="P:carbohydrate metabolic process"/>
    <property type="evidence" value="ECO:0007669"/>
    <property type="project" value="InterPro"/>
</dbReference>
<dbReference type="RefSeq" id="WP_013578749.1">
    <property type="nucleotide sequence ID" value="NC_015064.1"/>
</dbReference>
<dbReference type="PANTHER" id="PTHR43817:SF1">
    <property type="entry name" value="HYDROLASE, FAMILY 43, PUTATIVE (AFU_ORTHOLOGUE AFUA_3G01660)-RELATED"/>
    <property type="match status" value="1"/>
</dbReference>
<dbReference type="SUPFAM" id="SSF75005">
    <property type="entry name" value="Arabinanase/levansucrase/invertase"/>
    <property type="match status" value="1"/>
</dbReference>
<evidence type="ECO:0000256" key="4">
    <source>
        <dbReference type="ARBA" id="ARBA00023295"/>
    </source>
</evidence>
<feature type="region of interest" description="Disordered" evidence="8">
    <location>
        <begin position="310"/>
        <end position="348"/>
    </location>
</feature>
<evidence type="ECO:0000256" key="1">
    <source>
        <dbReference type="ARBA" id="ARBA00009865"/>
    </source>
</evidence>
<dbReference type="KEGG" id="acm:AciX9_0349"/>
<dbReference type="PaxDb" id="1198114-AciX9_0349"/>
<evidence type="ECO:0000313" key="10">
    <source>
        <dbReference type="EMBL" id="ADW67421.1"/>
    </source>
</evidence>
<evidence type="ECO:0000256" key="9">
    <source>
        <dbReference type="SAM" id="SignalP"/>
    </source>
</evidence>
<protein>
    <submittedName>
        <fullName evidence="10">Alpha-N-arabinofuranosidase</fullName>
        <ecNumber evidence="10">3.2.1.55</ecNumber>
    </submittedName>
</protein>
<dbReference type="PIRSF" id="PIRSF025414">
    <property type="entry name" value="Alpha-L-arabinofuranosidase"/>
    <property type="match status" value="1"/>
</dbReference>
<dbReference type="InterPro" id="IPR016828">
    <property type="entry name" value="Alpha-L-arabinofuranosidase"/>
</dbReference>
<evidence type="ECO:0000313" key="11">
    <source>
        <dbReference type="Proteomes" id="UP000000343"/>
    </source>
</evidence>
<comment type="similarity">
    <text evidence="1 7">Belongs to the glycosyl hydrolase 43 family.</text>
</comment>
<feature type="active site" description="Proton donor" evidence="5">
    <location>
        <position position="221"/>
    </location>
</feature>
<proteinExistence type="inferred from homology"/>
<gene>
    <name evidence="10" type="ordered locus">AciX9_0349</name>
</gene>
<feature type="site" description="Important for catalytic activity, responsible for pKa modulation of the active site Glu and correct orientation of both the proton donor and substrate" evidence="6">
    <location>
        <position position="154"/>
    </location>
</feature>
<accession>E8WWU3</accession>
<dbReference type="EMBL" id="CP002480">
    <property type="protein sequence ID" value="ADW67421.1"/>
    <property type="molecule type" value="Genomic_DNA"/>
</dbReference>
<dbReference type="GO" id="GO:0046556">
    <property type="term" value="F:alpha-L-arabinofuranosidase activity"/>
    <property type="evidence" value="ECO:0007669"/>
    <property type="project" value="UniProtKB-EC"/>
</dbReference>
<dbReference type="EC" id="3.2.1.55" evidence="10"/>
<evidence type="ECO:0000256" key="2">
    <source>
        <dbReference type="ARBA" id="ARBA00022729"/>
    </source>
</evidence>
<evidence type="ECO:0000256" key="7">
    <source>
        <dbReference type="RuleBase" id="RU361187"/>
    </source>
</evidence>
<keyword evidence="3 7" id="KW-0378">Hydrolase</keyword>
<dbReference type="STRING" id="1198114.AciX9_0349"/>
<dbReference type="CDD" id="cd18820">
    <property type="entry name" value="GH43_LbAraf43-like"/>
    <property type="match status" value="1"/>
</dbReference>
<reference evidence="11" key="1">
    <citation type="submission" date="2011-01" db="EMBL/GenBank/DDBJ databases">
        <title>Complete sequence of chromosome of Acidobacterium sp. MP5ACTX9.</title>
        <authorList>
            <consortium name="US DOE Joint Genome Institute"/>
            <person name="Lucas S."/>
            <person name="Copeland A."/>
            <person name="Lapidus A."/>
            <person name="Cheng J.-F."/>
            <person name="Goodwin L."/>
            <person name="Pitluck S."/>
            <person name="Teshima H."/>
            <person name="Detter J.C."/>
            <person name="Han C."/>
            <person name="Tapia R."/>
            <person name="Land M."/>
            <person name="Hauser L."/>
            <person name="Kyrpides N."/>
            <person name="Ivanova N."/>
            <person name="Ovchinnikova G."/>
            <person name="Pagani I."/>
            <person name="Rawat S.R."/>
            <person name="Mannisto M."/>
            <person name="Haggblom M.M."/>
            <person name="Woyke T."/>
        </authorList>
    </citation>
    <scope>NUCLEOTIDE SEQUENCE [LARGE SCALE GENOMIC DNA]</scope>
    <source>
        <strain evidence="11">MP5ACTX9</strain>
    </source>
</reference>
<dbReference type="HOGENOM" id="CLU_009397_2_2_0"/>
<organism evidence="11">
    <name type="scientific">Granulicella tundricola (strain ATCC BAA-1859 / DSM 23138 / MP5ACTX9)</name>
    <dbReference type="NCBI Taxonomy" id="1198114"/>
    <lineage>
        <taxon>Bacteria</taxon>
        <taxon>Pseudomonadati</taxon>
        <taxon>Acidobacteriota</taxon>
        <taxon>Terriglobia</taxon>
        <taxon>Terriglobales</taxon>
        <taxon>Acidobacteriaceae</taxon>
        <taxon>Granulicella</taxon>
    </lineage>
</organism>
<dbReference type="AlphaFoldDB" id="E8WWU3"/>
<name>E8WWU3_GRATM</name>
<feature type="signal peptide" evidence="9">
    <location>
        <begin position="1"/>
        <end position="19"/>
    </location>
</feature>
<dbReference type="Gene3D" id="2.115.10.20">
    <property type="entry name" value="Glycosyl hydrolase domain, family 43"/>
    <property type="match status" value="1"/>
</dbReference>
<keyword evidence="2 9" id="KW-0732">Signal</keyword>
<feature type="chain" id="PRO_5003230385" evidence="9">
    <location>
        <begin position="20"/>
        <end position="348"/>
    </location>
</feature>
<dbReference type="eggNOG" id="COG3940">
    <property type="taxonomic scope" value="Bacteria"/>
</dbReference>
<keyword evidence="4 7" id="KW-0326">Glycosidase</keyword>
<dbReference type="PANTHER" id="PTHR43817">
    <property type="entry name" value="GLYCOSYL HYDROLASE"/>
    <property type="match status" value="1"/>
</dbReference>
<dbReference type="InterPro" id="IPR023296">
    <property type="entry name" value="Glyco_hydro_beta-prop_sf"/>
</dbReference>
<sequence>MLKSLVLLSALALPCTAFAQTAIQPASSPSATFTNPLLQVGPDPWVTSWKGVYYYTNSSGSNLTLRKTTDITDLRNAENKIVWTPEPGHAWSKELWAPELHRWGNKWYIYFAADAGQNADHRIYVVENPSDDPTQGTWTLKGKVADSTDHWAIDATTFDVNGQHYMVWSGWKGDVDGEQDLYIAHMANPWTIDSPRTLISKPTFPWELHGDLPGRHVNVNEGPEFLRHGNDLFIVHSASGCWTDFYALGLLRARAGDNLLDPAVWSKPDHAFFSTNAAAHAYSPGHNGFFKSPDGKQDWIIYHANPEPGEGCGNHRTPRAQPFTWNPDGTPNFGSPLPIDQPQPKPSR</sequence>